<keyword evidence="2" id="KW-0677">Repeat</keyword>
<evidence type="ECO:0000256" key="2">
    <source>
        <dbReference type="ARBA" id="ARBA00022737"/>
    </source>
</evidence>
<reference evidence="4 5" key="1">
    <citation type="submission" date="2024-07" db="EMBL/GenBank/DDBJ databases">
        <authorList>
            <person name="Akdeniz Z."/>
        </authorList>
    </citation>
    <scope>NUCLEOTIDE SEQUENCE [LARGE SCALE GENOMIC DNA]</scope>
</reference>
<dbReference type="InterPro" id="IPR032675">
    <property type="entry name" value="LRR_dom_sf"/>
</dbReference>
<dbReference type="Gene3D" id="3.80.10.10">
    <property type="entry name" value="Ribonuclease Inhibitor"/>
    <property type="match status" value="6"/>
</dbReference>
<dbReference type="InterPro" id="IPR003591">
    <property type="entry name" value="Leu-rich_rpt_typical-subtyp"/>
</dbReference>
<dbReference type="PRINTS" id="PR00019">
    <property type="entry name" value="LEURICHRPT"/>
</dbReference>
<protein>
    <recommendedName>
        <fullName evidence="6">Chaoptin</fullName>
    </recommendedName>
</protein>
<dbReference type="SMART" id="SM00369">
    <property type="entry name" value="LRR_TYP"/>
    <property type="match status" value="13"/>
</dbReference>
<evidence type="ECO:0000313" key="4">
    <source>
        <dbReference type="EMBL" id="CAL5998918.1"/>
    </source>
</evidence>
<name>A0ABP1HQW7_9EUKA</name>
<dbReference type="PROSITE" id="PS51450">
    <property type="entry name" value="LRR"/>
    <property type="match status" value="13"/>
</dbReference>
<dbReference type="PANTHER" id="PTHR46652">
    <property type="entry name" value="LEUCINE-RICH REPEAT AND IQ DOMAIN-CONTAINING PROTEIN 1-RELATED"/>
    <property type="match status" value="1"/>
</dbReference>
<dbReference type="InterPro" id="IPR025875">
    <property type="entry name" value="Leu-rich_rpt_4"/>
</dbReference>
<evidence type="ECO:0008006" key="6">
    <source>
        <dbReference type="Google" id="ProtNLM"/>
    </source>
</evidence>
<dbReference type="PANTHER" id="PTHR46652:SF3">
    <property type="entry name" value="LEUCINE-RICH REPEAT-CONTAINING PROTEIN 9"/>
    <property type="match status" value="1"/>
</dbReference>
<accession>A0ABP1HQW7</accession>
<dbReference type="Pfam" id="PF12799">
    <property type="entry name" value="LRR_4"/>
    <property type="match status" value="3"/>
</dbReference>
<dbReference type="SUPFAM" id="SSF52058">
    <property type="entry name" value="L domain-like"/>
    <property type="match status" value="2"/>
</dbReference>
<dbReference type="Proteomes" id="UP001642409">
    <property type="component" value="Unassembled WGS sequence"/>
</dbReference>
<evidence type="ECO:0000256" key="1">
    <source>
        <dbReference type="ARBA" id="ARBA00022614"/>
    </source>
</evidence>
<keyword evidence="3" id="KW-0812">Transmembrane</keyword>
<proteinExistence type="predicted"/>
<keyword evidence="1" id="KW-0433">Leucine-rich repeat</keyword>
<gene>
    <name evidence="4" type="ORF">HINF_LOCUS15961</name>
</gene>
<sequence>MSGSEAKTQQIKGQAEQTKEETVVTKITSLFLNQKQLYNLNDLPDTLRVLNAQMNFISDISPISLLKCLYSLNLSNNKISNLKPLENLPNMQILDLSNNNISDISWLKNLKIMTKLTLNGNMISDISQIQHCNQLTDLQIANNYLDDIGGIQNFINLKRIDLSHNKLKEIQALSQIKQLIDLNLERNNVETTISLDDLTNLQKLNINDNPIKTLSLKNKQKLNYLHMRSTTNKNLDDLSNLFELQILDISYNNLKSLIFINNLIKLIQIDISGNQIQSLNIQLDELQTLNASNCLIEQLQLIKVPKLIHLNIHQNKISIQQQLYSIIINNKIITTLNLSGISMQREDLQIISTLANLTKLYLKQCNIDSINFLTQSLVEEKLNDKAQKVRNLISLQCLDVSDNNLKNVDRLSKFTNLKELYINGNQLQNISKLSKLVKLQKLDVSNNKCCDQTNFIDPIGALIDLQYLNISGNQIENITVLQKLNNLQQLDISNNKISSIDSLLSLINLRELDMHSNLIESINALSKLQNLQVLDIYDNKKIINYNPLSGLVQLQLFNLKNTQVQNPQFKTQTINSENLKSLTKLKNLDISLNKIHFSILQNIDNFAQMQQLNLRQTGIKSIRTLSKLKRLQYLDISNNDIDNMDSIGSLDKLEYLKVSEYQMHMVIALIRQFQSTSLKKLHDLEIFIENYTKQDNYDQIFDYLYNHDDYPLYLTHFEYIRRLNIVGGDDNQMITQPQLLFQILQYFSNVRELKLDRLELVNIDFLQNFQELQHLSLFSNKINDISVLKHCNQLQTLIIDMNEIIEINPLKDLSYLEKLDATQNLVTDETSLNNHQNFCSKNKQLLRIYFTNQMKKLQKLIHQELNQRKENKYLNKNLIKLLNITYIFSICSTNLYYLIAYVHNDCM</sequence>
<dbReference type="InterPro" id="IPR001611">
    <property type="entry name" value="Leu-rich_rpt"/>
</dbReference>
<evidence type="ECO:0000313" key="5">
    <source>
        <dbReference type="Proteomes" id="UP001642409"/>
    </source>
</evidence>
<comment type="caution">
    <text evidence="4">The sequence shown here is derived from an EMBL/GenBank/DDBJ whole genome shotgun (WGS) entry which is preliminary data.</text>
</comment>
<keyword evidence="5" id="KW-1185">Reference proteome</keyword>
<dbReference type="InterPro" id="IPR050836">
    <property type="entry name" value="SDS22/Internalin_LRR"/>
</dbReference>
<feature type="transmembrane region" description="Helical" evidence="3">
    <location>
        <begin position="881"/>
        <end position="902"/>
    </location>
</feature>
<keyword evidence="3" id="KW-1133">Transmembrane helix</keyword>
<dbReference type="SMART" id="SM00364">
    <property type="entry name" value="LRR_BAC"/>
    <property type="match status" value="7"/>
</dbReference>
<dbReference type="EMBL" id="CAXDID020000039">
    <property type="protein sequence ID" value="CAL5998918.1"/>
    <property type="molecule type" value="Genomic_DNA"/>
</dbReference>
<organism evidence="4 5">
    <name type="scientific">Hexamita inflata</name>
    <dbReference type="NCBI Taxonomy" id="28002"/>
    <lineage>
        <taxon>Eukaryota</taxon>
        <taxon>Metamonada</taxon>
        <taxon>Diplomonadida</taxon>
        <taxon>Hexamitidae</taxon>
        <taxon>Hexamitinae</taxon>
        <taxon>Hexamita</taxon>
    </lineage>
</organism>
<keyword evidence="3" id="KW-0472">Membrane</keyword>
<evidence type="ECO:0000256" key="3">
    <source>
        <dbReference type="SAM" id="Phobius"/>
    </source>
</evidence>
<dbReference type="SMART" id="SM00365">
    <property type="entry name" value="LRR_SD22"/>
    <property type="match status" value="15"/>
</dbReference>